<gene>
    <name evidence="7" type="ORF">F6A08_03490</name>
</gene>
<evidence type="ECO:0000259" key="6">
    <source>
        <dbReference type="Pfam" id="PF02826"/>
    </source>
</evidence>
<comment type="caution">
    <text evidence="7">The sequence shown here is derived from an EMBL/GenBank/DDBJ whole genome shotgun (WGS) entry which is preliminary data.</text>
</comment>
<evidence type="ECO:0000313" key="7">
    <source>
        <dbReference type="EMBL" id="KAB1866886.1"/>
    </source>
</evidence>
<dbReference type="SUPFAM" id="SSF51735">
    <property type="entry name" value="NAD(P)-binding Rossmann-fold domains"/>
    <property type="match status" value="1"/>
</dbReference>
<dbReference type="PANTHER" id="PTHR10996">
    <property type="entry name" value="2-HYDROXYACID DEHYDROGENASE-RELATED"/>
    <property type="match status" value="1"/>
</dbReference>
<evidence type="ECO:0000256" key="2">
    <source>
        <dbReference type="ARBA" id="ARBA00023002"/>
    </source>
</evidence>
<reference evidence="8" key="1">
    <citation type="submission" date="2019-09" db="EMBL/GenBank/DDBJ databases">
        <title>Whole genome sequencing of Microbacterium maritypicum.</title>
        <authorList>
            <person name="Lenchi N."/>
        </authorList>
    </citation>
    <scope>NUCLEOTIDE SEQUENCE [LARGE SCALE GENOMIC DNA]</scope>
    <source>
        <strain evidence="8">G1</strain>
    </source>
</reference>
<evidence type="ECO:0000256" key="4">
    <source>
        <dbReference type="RuleBase" id="RU003719"/>
    </source>
</evidence>
<dbReference type="GeneID" id="77475494"/>
<dbReference type="InterPro" id="IPR050223">
    <property type="entry name" value="D-isomer_2-hydroxyacid_DH"/>
</dbReference>
<dbReference type="CDD" id="cd12167">
    <property type="entry name" value="2-Hacid_dh_8"/>
    <property type="match status" value="1"/>
</dbReference>
<dbReference type="InterPro" id="IPR029753">
    <property type="entry name" value="D-isomer_DH_CS"/>
</dbReference>
<feature type="domain" description="D-isomer specific 2-hydroxyacid dehydrogenase NAD-binding" evidence="6">
    <location>
        <begin position="154"/>
        <end position="297"/>
    </location>
</feature>
<feature type="domain" description="D-isomer specific 2-hydroxyacid dehydrogenase catalytic" evidence="5">
    <location>
        <begin position="34"/>
        <end position="328"/>
    </location>
</feature>
<sequence>MPTRPRALVLMGSDTFSALFDEERLDRLASLADLGDLTTLADLDDTAHDPELAEVEVLITSWGAPALDARLLARLPRLRAVFHAAGSVRAHVTEAFWERGILITSAADVNAVPVAEFTLAAILLAGKRALVHVRTPGAPRLPDEGLGRHAKLGNHGRTIGVVGFSRTGRRVVDLLRPFDGLDVVVADPFADRRAVEAAGARLAPLAEVLPVSDVLTLHAPALPSTRHLIGPAQLAALPDGATLINTARGALVDHDALLRECRSGRLDAILDVTDPEPLPADSELLRLPNVAVTPHLAGSLGTETRRLVDAALDELEAYSGGRPAAHPVDRAELARSA</sequence>
<dbReference type="PROSITE" id="PS00670">
    <property type="entry name" value="D_2_HYDROXYACID_DH_2"/>
    <property type="match status" value="1"/>
</dbReference>
<dbReference type="PANTHER" id="PTHR10996:SF178">
    <property type="entry name" value="2-HYDROXYACID DEHYDROGENASE YGL185C-RELATED"/>
    <property type="match status" value="1"/>
</dbReference>
<dbReference type="RefSeq" id="WP_151458626.1">
    <property type="nucleotide sequence ID" value="NZ_WAAO01000001.1"/>
</dbReference>
<keyword evidence="8" id="KW-1185">Reference proteome</keyword>
<dbReference type="InterPro" id="IPR036291">
    <property type="entry name" value="NAD(P)-bd_dom_sf"/>
</dbReference>
<dbReference type="Proteomes" id="UP000478836">
    <property type="component" value="Unassembled WGS sequence"/>
</dbReference>
<dbReference type="Pfam" id="PF02826">
    <property type="entry name" value="2-Hacid_dh_C"/>
    <property type="match status" value="1"/>
</dbReference>
<keyword evidence="3" id="KW-0520">NAD</keyword>
<dbReference type="InterPro" id="IPR006139">
    <property type="entry name" value="D-isomer_2_OHA_DH_cat_dom"/>
</dbReference>
<dbReference type="EMBL" id="WAAO01000001">
    <property type="protein sequence ID" value="KAB1866886.1"/>
    <property type="molecule type" value="Genomic_DNA"/>
</dbReference>
<keyword evidence="2 4" id="KW-0560">Oxidoreductase</keyword>
<dbReference type="Pfam" id="PF00389">
    <property type="entry name" value="2-Hacid_dh"/>
    <property type="match status" value="1"/>
</dbReference>
<comment type="similarity">
    <text evidence="1 4">Belongs to the D-isomer specific 2-hydroxyacid dehydrogenase family.</text>
</comment>
<protein>
    <submittedName>
        <fullName evidence="7">Hydroxyacid dehydrogenase</fullName>
    </submittedName>
</protein>
<evidence type="ECO:0000313" key="8">
    <source>
        <dbReference type="Proteomes" id="UP000478836"/>
    </source>
</evidence>
<evidence type="ECO:0000256" key="3">
    <source>
        <dbReference type="ARBA" id="ARBA00023027"/>
    </source>
</evidence>
<evidence type="ECO:0000256" key="1">
    <source>
        <dbReference type="ARBA" id="ARBA00005854"/>
    </source>
</evidence>
<name>A0ABQ6V9H8_9MICO</name>
<dbReference type="SUPFAM" id="SSF52283">
    <property type="entry name" value="Formate/glycerate dehydrogenase catalytic domain-like"/>
    <property type="match status" value="1"/>
</dbReference>
<proteinExistence type="inferred from homology"/>
<dbReference type="Gene3D" id="3.40.50.720">
    <property type="entry name" value="NAD(P)-binding Rossmann-like Domain"/>
    <property type="match status" value="2"/>
</dbReference>
<organism evidence="7 8">
    <name type="scientific">Microbacterium algeriense</name>
    <dbReference type="NCBI Taxonomy" id="2615184"/>
    <lineage>
        <taxon>Bacteria</taxon>
        <taxon>Bacillati</taxon>
        <taxon>Actinomycetota</taxon>
        <taxon>Actinomycetes</taxon>
        <taxon>Micrococcales</taxon>
        <taxon>Microbacteriaceae</taxon>
        <taxon>Microbacterium</taxon>
    </lineage>
</organism>
<accession>A0ABQ6V9H8</accession>
<evidence type="ECO:0000259" key="5">
    <source>
        <dbReference type="Pfam" id="PF00389"/>
    </source>
</evidence>
<dbReference type="InterPro" id="IPR006140">
    <property type="entry name" value="D-isomer_DH_NAD-bd"/>
</dbReference>